<comment type="caution">
    <text evidence="5">The sequence shown here is derived from an EMBL/GenBank/DDBJ whole genome shotgun (WGS) entry which is preliminary data.</text>
</comment>
<evidence type="ECO:0000313" key="6">
    <source>
        <dbReference type="Proteomes" id="UP000445000"/>
    </source>
</evidence>
<dbReference type="InterPro" id="IPR024474">
    <property type="entry name" value="Znf_dom_IS66"/>
</dbReference>
<dbReference type="PANTHER" id="PTHR33678:SF1">
    <property type="entry name" value="BLL1576 PROTEIN"/>
    <property type="match status" value="1"/>
</dbReference>
<dbReference type="RefSeq" id="WP_161816607.1">
    <property type="nucleotide sequence ID" value="NZ_BLJN01000017.1"/>
</dbReference>
<dbReference type="NCBIfam" id="NF033517">
    <property type="entry name" value="transpos_IS66"/>
    <property type="match status" value="1"/>
</dbReference>
<feature type="domain" description="Transposase IS66 C-terminal" evidence="4">
    <location>
        <begin position="476"/>
        <end position="512"/>
    </location>
</feature>
<dbReference type="InterPro" id="IPR039552">
    <property type="entry name" value="IS66_C"/>
</dbReference>
<keyword evidence="6" id="KW-1185">Reference proteome</keyword>
<evidence type="ECO:0000259" key="2">
    <source>
        <dbReference type="Pfam" id="PF13005"/>
    </source>
</evidence>
<dbReference type="EMBL" id="BLJN01000017">
    <property type="protein sequence ID" value="GFE85040.1"/>
    <property type="molecule type" value="Genomic_DNA"/>
</dbReference>
<protein>
    <submittedName>
        <fullName evidence="5">Transposase</fullName>
    </submittedName>
</protein>
<feature type="domain" description="Transposase IS66 central" evidence="1">
    <location>
        <begin position="182"/>
        <end position="468"/>
    </location>
</feature>
<dbReference type="Proteomes" id="UP000445000">
    <property type="component" value="Unassembled WGS sequence"/>
</dbReference>
<dbReference type="Pfam" id="PF03050">
    <property type="entry name" value="DDE_Tnp_IS66"/>
    <property type="match status" value="1"/>
</dbReference>
<evidence type="ECO:0000313" key="5">
    <source>
        <dbReference type="EMBL" id="GFE85040.1"/>
    </source>
</evidence>
<proteinExistence type="predicted"/>
<evidence type="ECO:0000259" key="4">
    <source>
        <dbReference type="Pfam" id="PF13817"/>
    </source>
</evidence>
<name>A0A829YP49_9GAMM</name>
<dbReference type="Pfam" id="PF13817">
    <property type="entry name" value="DDE_Tnp_IS66_C"/>
    <property type="match status" value="1"/>
</dbReference>
<dbReference type="AlphaFoldDB" id="A0A829YP49"/>
<evidence type="ECO:0000259" key="3">
    <source>
        <dbReference type="Pfam" id="PF13007"/>
    </source>
</evidence>
<dbReference type="InterPro" id="IPR024463">
    <property type="entry name" value="Transposase_TnpC_homeodom"/>
</dbReference>
<dbReference type="PANTHER" id="PTHR33678">
    <property type="entry name" value="BLL1576 PROTEIN"/>
    <property type="match status" value="1"/>
</dbReference>
<feature type="domain" description="Transposase TnpC homeodomain" evidence="3">
    <location>
        <begin position="38"/>
        <end position="115"/>
    </location>
</feature>
<dbReference type="InterPro" id="IPR052344">
    <property type="entry name" value="Transposase-related"/>
</dbReference>
<dbReference type="Pfam" id="PF13005">
    <property type="entry name" value="zf-IS66"/>
    <property type="match status" value="1"/>
</dbReference>
<dbReference type="InterPro" id="IPR004291">
    <property type="entry name" value="Transposase_IS66_central"/>
</dbReference>
<sequence length="518" mass="57450">MLEPSSSTDPEAHIAQLESLLSQRTAEIKARDLRIRLLEEALRVLQAGKYGASREKLGQAPGQRSLFNEAEATIEVTEAVGIEPELTATPLRETRSSETKAGRRALAAHLPRIEVRHELPAIERVCTCGTAMHEIGAETSEQLDYIPAKIQVIRHVRPKYACGHCHSGVKIAPVPAQVLPRSNAAPGLLAHVITAKYVDSLPLHRQETIFARHGVALPRATQAAWIIAVAQQLQPLVNLMDERLRTSGYIRIDETPVQVLTSEKVANREHWMWIRVAGPPGQRLILFEYDASRGSQVAERLLEGARGYVQSDGYAAYDAVAARLDLKHVGCFAHARRRFFEAIQALPKSEQKTNTAAHEIVRRIDALYTIERDIKAMNAEARVVERQRRAVPLLDALRDFASSLLQQTLPSGKLGEALAYLLKQWPKLIRYVEDGRLAIDTNLGENAIRPFALGRRNWLFADTVKGAKASATIYGIVETAKANGLEPYAYLRTLLERLPHAKTVADFEALLPFATFAA</sequence>
<evidence type="ECO:0000259" key="1">
    <source>
        <dbReference type="Pfam" id="PF03050"/>
    </source>
</evidence>
<organism evidence="5 6">
    <name type="scientific">Steroidobacter agaridevorans</name>
    <dbReference type="NCBI Taxonomy" id="2695856"/>
    <lineage>
        <taxon>Bacteria</taxon>
        <taxon>Pseudomonadati</taxon>
        <taxon>Pseudomonadota</taxon>
        <taxon>Gammaproteobacteria</taxon>
        <taxon>Steroidobacterales</taxon>
        <taxon>Steroidobacteraceae</taxon>
        <taxon>Steroidobacter</taxon>
    </lineage>
</organism>
<accession>A0A829YP49</accession>
<feature type="domain" description="Transposase IS66 zinc-finger binding" evidence="2">
    <location>
        <begin position="123"/>
        <end position="166"/>
    </location>
</feature>
<dbReference type="Pfam" id="PF13007">
    <property type="entry name" value="LZ_Tnp_IS66"/>
    <property type="match status" value="1"/>
</dbReference>
<reference evidence="6" key="1">
    <citation type="submission" date="2020-01" db="EMBL/GenBank/DDBJ databases">
        <title>'Steroidobacter agaridevorans' sp. nov., agar-degrading bacteria isolated from rhizosphere soils.</title>
        <authorList>
            <person name="Ikenaga M."/>
            <person name="Kataoka M."/>
            <person name="Murouchi A."/>
            <person name="Katsuragi S."/>
            <person name="Sakai M."/>
        </authorList>
    </citation>
    <scope>NUCLEOTIDE SEQUENCE [LARGE SCALE GENOMIC DNA]</scope>
    <source>
        <strain evidence="6">YU21-B</strain>
    </source>
</reference>
<gene>
    <name evidence="5" type="ORF">GCM10011487_70400</name>
</gene>